<dbReference type="InterPro" id="IPR050570">
    <property type="entry name" value="Cell_wall_metabolism_enzyme"/>
</dbReference>
<dbReference type="InterPro" id="IPR016047">
    <property type="entry name" value="M23ase_b-sheet_dom"/>
</dbReference>
<keyword evidence="2" id="KW-0732">Signal</keyword>
<reference evidence="4 5" key="1">
    <citation type="submission" date="2019-12" db="EMBL/GenBank/DDBJ databases">
        <title>Microbes associate with the intestines of laboratory mice.</title>
        <authorList>
            <person name="Navarre W."/>
            <person name="Wong E."/>
        </authorList>
    </citation>
    <scope>NUCLEOTIDE SEQUENCE [LARGE SCALE GENOMIC DNA]</scope>
    <source>
        <strain evidence="4 5">NM82_D38</strain>
    </source>
</reference>
<dbReference type="AlphaFoldDB" id="A0A6L6YE67"/>
<gene>
    <name evidence="4" type="ORF">E5987_00915</name>
</gene>
<organism evidence="4 5">
    <name type="scientific">Parasutterella muris</name>
    <dbReference type="NCBI Taxonomy" id="2565572"/>
    <lineage>
        <taxon>Bacteria</taxon>
        <taxon>Pseudomonadati</taxon>
        <taxon>Pseudomonadota</taxon>
        <taxon>Betaproteobacteria</taxon>
        <taxon>Burkholderiales</taxon>
        <taxon>Sutterellaceae</taxon>
        <taxon>Parasutterella</taxon>
    </lineage>
</organism>
<name>A0A6L6YE67_9BURK</name>
<evidence type="ECO:0000256" key="2">
    <source>
        <dbReference type="SAM" id="SignalP"/>
    </source>
</evidence>
<proteinExistence type="predicted"/>
<feature type="region of interest" description="Disordered" evidence="1">
    <location>
        <begin position="44"/>
        <end position="116"/>
    </location>
</feature>
<feature type="signal peptide" evidence="2">
    <location>
        <begin position="1"/>
        <end position="26"/>
    </location>
</feature>
<evidence type="ECO:0000259" key="3">
    <source>
        <dbReference type="Pfam" id="PF01551"/>
    </source>
</evidence>
<dbReference type="Pfam" id="PF01551">
    <property type="entry name" value="Peptidase_M23"/>
    <property type="match status" value="1"/>
</dbReference>
<dbReference type="Gene3D" id="2.70.70.10">
    <property type="entry name" value="Glucose Permease (Domain IIA)"/>
    <property type="match status" value="1"/>
</dbReference>
<feature type="domain" description="M23ase beta-sheet core" evidence="3">
    <location>
        <begin position="354"/>
        <end position="446"/>
    </location>
</feature>
<feature type="compositionally biased region" description="Basic and acidic residues" evidence="1">
    <location>
        <begin position="225"/>
        <end position="257"/>
    </location>
</feature>
<sequence length="452" mass="49403">MHARSLLVIALVSAAALCAAAPSAFAVQSSSAKAAVQKTPVKKKNAIKPAVKKKAASSKSSKSAPKRRTAAKKVGAVPDSIDAARAQQQETQGNIEKIRSSIESTSQDREKIRSELKKSETEIRAVRQKLRTIRTQRSKAERELGAQKRRVVSLESELALEQRALESINRQRVELQTQTKSPGWASSDPNQAMRRETMLQILAKRSQESIKRLEKSQKALNKALADSKRTGDKLNKMLSAEREEQTRLNKERRERQRTAAKLDRELIVLSGSLQKLKKDEARLGNLITNIQKREAAKQSKALASAAHRKAPDSSGTAAAKVQPTAAVGLISPVQGDVAARYGQKRGSDDKMGTWKGTLFSVTGDKPVYAVRGGKVVFADYLKGYGNLLIIDHGKGYFSVYGNNAELEKDIGDSVRSGEVISRVGKGSGSVSVLYFEMRHNGKPIDPTGWINL</sequence>
<feature type="chain" id="PRO_5027023094" evidence="2">
    <location>
        <begin position="27"/>
        <end position="452"/>
    </location>
</feature>
<feature type="compositionally biased region" description="Basic and acidic residues" evidence="1">
    <location>
        <begin position="96"/>
        <end position="116"/>
    </location>
</feature>
<evidence type="ECO:0000313" key="4">
    <source>
        <dbReference type="EMBL" id="MVX55767.1"/>
    </source>
</evidence>
<keyword evidence="5" id="KW-1185">Reference proteome</keyword>
<dbReference type="EMBL" id="WSRP01000002">
    <property type="protein sequence ID" value="MVX55767.1"/>
    <property type="molecule type" value="Genomic_DNA"/>
</dbReference>
<dbReference type="InterPro" id="IPR011055">
    <property type="entry name" value="Dup_hybrid_motif"/>
</dbReference>
<feature type="compositionally biased region" description="Basic residues" evidence="1">
    <location>
        <begin position="44"/>
        <end position="56"/>
    </location>
</feature>
<accession>A0A6L6YE67</accession>
<dbReference type="SUPFAM" id="SSF51261">
    <property type="entry name" value="Duplicated hybrid motif"/>
    <property type="match status" value="1"/>
</dbReference>
<protein>
    <submittedName>
        <fullName evidence="4">Peptidoglycan DD-metalloendopeptidase family protein</fullName>
    </submittedName>
</protein>
<feature type="region of interest" description="Disordered" evidence="1">
    <location>
        <begin position="221"/>
        <end position="257"/>
    </location>
</feature>
<dbReference type="PANTHER" id="PTHR21666">
    <property type="entry name" value="PEPTIDASE-RELATED"/>
    <property type="match status" value="1"/>
</dbReference>
<dbReference type="GO" id="GO:0004222">
    <property type="term" value="F:metalloendopeptidase activity"/>
    <property type="evidence" value="ECO:0007669"/>
    <property type="project" value="TreeGrafter"/>
</dbReference>
<comment type="caution">
    <text evidence="4">The sequence shown here is derived from an EMBL/GenBank/DDBJ whole genome shotgun (WGS) entry which is preliminary data.</text>
</comment>
<dbReference type="CDD" id="cd12797">
    <property type="entry name" value="M23_peptidase"/>
    <property type="match status" value="1"/>
</dbReference>
<evidence type="ECO:0000313" key="5">
    <source>
        <dbReference type="Proteomes" id="UP000472580"/>
    </source>
</evidence>
<dbReference type="PANTHER" id="PTHR21666:SF270">
    <property type="entry name" value="MUREIN HYDROLASE ACTIVATOR ENVC"/>
    <property type="match status" value="1"/>
</dbReference>
<evidence type="ECO:0000256" key="1">
    <source>
        <dbReference type="SAM" id="MobiDB-lite"/>
    </source>
</evidence>
<dbReference type="RefSeq" id="WP_237178672.1">
    <property type="nucleotide sequence ID" value="NZ_WSRP01000002.1"/>
</dbReference>
<dbReference type="Proteomes" id="UP000472580">
    <property type="component" value="Unassembled WGS sequence"/>
</dbReference>